<name>A0A5J4PXG6_9ZZZZ</name>
<evidence type="ECO:0000313" key="1">
    <source>
        <dbReference type="EMBL" id="KAA6313389.1"/>
    </source>
</evidence>
<organism evidence="1">
    <name type="scientific">termite gut metagenome</name>
    <dbReference type="NCBI Taxonomy" id="433724"/>
    <lineage>
        <taxon>unclassified sequences</taxon>
        <taxon>metagenomes</taxon>
        <taxon>organismal metagenomes</taxon>
    </lineage>
</organism>
<proteinExistence type="predicted"/>
<dbReference type="EMBL" id="SNRY01006083">
    <property type="protein sequence ID" value="KAA6313389.1"/>
    <property type="molecule type" value="Genomic_DNA"/>
</dbReference>
<comment type="caution">
    <text evidence="1">The sequence shown here is derived from an EMBL/GenBank/DDBJ whole genome shotgun (WGS) entry which is preliminary data.</text>
</comment>
<reference evidence="1" key="1">
    <citation type="submission" date="2019-03" db="EMBL/GenBank/DDBJ databases">
        <title>Single cell metagenomics reveals metabolic interactions within the superorganism composed of flagellate Streblomastix strix and complex community of Bacteroidetes bacteria on its surface.</title>
        <authorList>
            <person name="Treitli S.C."/>
            <person name="Kolisko M."/>
            <person name="Husnik F."/>
            <person name="Keeling P."/>
            <person name="Hampl V."/>
        </authorList>
    </citation>
    <scope>NUCLEOTIDE SEQUENCE</scope>
    <source>
        <strain evidence="1">STM</strain>
    </source>
</reference>
<protein>
    <submittedName>
        <fullName evidence="1">Uncharacterized protein</fullName>
    </submittedName>
</protein>
<feature type="non-terminal residue" evidence="1">
    <location>
        <position position="1"/>
    </location>
</feature>
<sequence>QAKRIKGIVCRFPGQTNSLVQEAVSHFYQKYQSIVQCGKKKEDFSKQKIIFQEMVQESSFMFDKEGAFFCLDTGRIIIGENIEYLISILNSRLFFFAVKKFYGGGGLGALGVRMKHTFFDRFSIPILNTDKQTIFVNLVNTLINDFVATVIC</sequence>
<accession>A0A5J4PXG6</accession>
<dbReference type="AlphaFoldDB" id="A0A5J4PXG6"/>
<gene>
    <name evidence="1" type="ORF">EZS27_035831</name>
</gene>